<comment type="caution">
    <text evidence="1">The sequence shown here is derived from an EMBL/GenBank/DDBJ whole genome shotgun (WGS) entry which is preliminary data.</text>
</comment>
<dbReference type="PANTHER" id="PTHR42754:SF1">
    <property type="entry name" value="LIPOPROTEIN"/>
    <property type="match status" value="1"/>
</dbReference>
<name>A0ABT8L4W3_9BACT</name>
<dbReference type="RefSeq" id="WP_346758090.1">
    <property type="nucleotide sequence ID" value="NZ_JAUJEB010000001.1"/>
</dbReference>
<evidence type="ECO:0000313" key="2">
    <source>
        <dbReference type="Proteomes" id="UP001172083"/>
    </source>
</evidence>
<dbReference type="PANTHER" id="PTHR42754">
    <property type="entry name" value="ENDOGLUCANASE"/>
    <property type="match status" value="1"/>
</dbReference>
<organism evidence="1 2">
    <name type="scientific">Agaribacillus aureus</name>
    <dbReference type="NCBI Taxonomy" id="3051825"/>
    <lineage>
        <taxon>Bacteria</taxon>
        <taxon>Pseudomonadati</taxon>
        <taxon>Bacteroidota</taxon>
        <taxon>Cytophagia</taxon>
        <taxon>Cytophagales</taxon>
        <taxon>Splendidivirgaceae</taxon>
        <taxon>Agaribacillus</taxon>
    </lineage>
</organism>
<dbReference type="SUPFAM" id="SSF50998">
    <property type="entry name" value="Quinoprotein alcohol dehydrogenase-like"/>
    <property type="match status" value="1"/>
</dbReference>
<keyword evidence="2" id="KW-1185">Reference proteome</keyword>
<reference evidence="1" key="1">
    <citation type="submission" date="2023-06" db="EMBL/GenBank/DDBJ databases">
        <title>Genomic of Agaribacillus aureum.</title>
        <authorList>
            <person name="Wang G."/>
        </authorList>
    </citation>
    <scope>NUCLEOTIDE SEQUENCE</scope>
    <source>
        <strain evidence="1">BMA12</strain>
    </source>
</reference>
<proteinExistence type="predicted"/>
<protein>
    <submittedName>
        <fullName evidence="1">Uncharacterized protein</fullName>
    </submittedName>
</protein>
<dbReference type="Gene3D" id="2.80.10.50">
    <property type="match status" value="1"/>
</dbReference>
<gene>
    <name evidence="1" type="ORF">QQ020_11980</name>
</gene>
<sequence>MITTSIFSSPLLRILRVGFSRCGIAFTTAFILTLSLLGCRENETMDEGRPQEVVFSISATESSSQASTSSISQVTQAIVTITKSDSVATEYTNASIEVYPFDGRVFIKNISLLPGAYKVTAFALASESNEILYATPMEGSPLAANVTTHLEIDFEVAPNEKNEIPIEVISVSGQSPSDFGVVFFEIGVVETLDFQISVTELGGTSFIPSTLTITYGEGYEYTQELTGEEDAVQVRAQSELHYTVMVTAIGYAPFEAVLSPAELMVYETEEKLFAVELVFQAPGAIGGNGIDQVVSFQQTADGGFIVAGYGYTSSTDLIENRGIEDAWVYKLDHDRNLEWQYTYGGSGSDKAYDVVQISDGGYIIGASTNSLDGDVSENLGGYDIWVYKLDANGILVWERSYGTSENEGINSVFIQQTTDAGYVLAASLNTAEEDPKTKVLKLTAAGDAQWDETLNKLELIHEIIQTTDGGYVAAGKSNREDMFLQKLAPDGQTEWHKTVDLDGLSSRVSAIVQTDDGGYIACSTHGRVIKLDASGELEWNYKSNDYDYLESVAVTSSGDYLIAGADGDLLGRGVFYLLKVDQNGQLLSTKSHAIPSGYYYSLTEVDQLAGGNLAFLINRKELALGSFSDRPLIVELDSEGNLVAGN</sequence>
<dbReference type="Proteomes" id="UP001172083">
    <property type="component" value="Unassembled WGS sequence"/>
</dbReference>
<accession>A0ABT8L4W3</accession>
<dbReference type="EMBL" id="JAUJEB010000001">
    <property type="protein sequence ID" value="MDN5212773.1"/>
    <property type="molecule type" value="Genomic_DNA"/>
</dbReference>
<evidence type="ECO:0000313" key="1">
    <source>
        <dbReference type="EMBL" id="MDN5212773.1"/>
    </source>
</evidence>
<dbReference type="InterPro" id="IPR011047">
    <property type="entry name" value="Quinoprotein_ADH-like_sf"/>
</dbReference>